<feature type="transmembrane region" description="Helical" evidence="1">
    <location>
        <begin position="101"/>
        <end position="124"/>
    </location>
</feature>
<dbReference type="EMBL" id="ONZP01000318">
    <property type="protein sequence ID" value="SPJ80718.1"/>
    <property type="molecule type" value="Genomic_DNA"/>
</dbReference>
<reference evidence="2" key="1">
    <citation type="submission" date="2018-03" db="EMBL/GenBank/DDBJ databases">
        <authorList>
            <person name="Guldener U."/>
        </authorList>
    </citation>
    <scope>NUCLEOTIDE SEQUENCE</scope>
</reference>
<feature type="transmembrane region" description="Helical" evidence="1">
    <location>
        <begin position="167"/>
        <end position="189"/>
    </location>
</feature>
<evidence type="ECO:0000313" key="2">
    <source>
        <dbReference type="EMBL" id="SPJ80718.1"/>
    </source>
</evidence>
<gene>
    <name evidence="2" type="ORF">FTOL_08832</name>
</gene>
<dbReference type="Proteomes" id="UP001187734">
    <property type="component" value="Unassembled WGS sequence"/>
</dbReference>
<sequence>MDCSLSRLARLVENEEVEFDADIAGIGVVLIAFLATSLVAFITLLAAYITLSVPPRLFNAGDTVLSTQLRDYLRRLRTRLPKLKRVKVVDSRSERVDAFMAFMLSISDQILVSQVAILIAAFIIHVEITIYSVNIVIALGCLASTVHLGSFPFYIDRLRDHGTAKMVRVIAMAAGSGMLTFVLIIQLSYTWDMETRVYFTCVLHDFQIRGDDIVNRVIQLFVPISVLYGTYEIIQLLYTKQPPSSITDPSSVAQLSEQPNNATLRRLEEQPIEGVGEDLNSIKREAELLKRLSRLIDQKKPDSITNSTDTSDIPLQEIAQGSGSREMQPDIDQYTYAQLKTIFLKPDYSKMSFKDMWRQTSESKRHALLSKWLQLEALNLLVSDSKSSFRLKARVYWVAEQWAFHQCRGSFMWRLLWLWSGNVYGIATVFMSRSVRTGLSGDPDHWGFGQVVPLALLALPLFAAMESHADYKRNIKAITVKNHASPAGPAPVAGVYVDINNPDGLSKDDREATSYVRKVDEALQRRAKDMGHPEIYKWVKGQELKHSSSIPSAVVCHTIFMVGFTTLMGLYMALGVLWAMMTLVAILFIFTGRRAAGLIWMAKRTRTGPAVLKYLGTIGSREFQQGGDHGERMMAAQAAGEVEEDA</sequence>
<organism evidence="2 3">
    <name type="scientific">Fusarium torulosum</name>
    <dbReference type="NCBI Taxonomy" id="33205"/>
    <lineage>
        <taxon>Eukaryota</taxon>
        <taxon>Fungi</taxon>
        <taxon>Dikarya</taxon>
        <taxon>Ascomycota</taxon>
        <taxon>Pezizomycotina</taxon>
        <taxon>Sordariomycetes</taxon>
        <taxon>Hypocreomycetidae</taxon>
        <taxon>Hypocreales</taxon>
        <taxon>Nectriaceae</taxon>
        <taxon>Fusarium</taxon>
    </lineage>
</organism>
<dbReference type="AlphaFoldDB" id="A0AAE8SKT2"/>
<feature type="transmembrane region" description="Helical" evidence="1">
    <location>
        <begin position="577"/>
        <end position="596"/>
    </location>
</feature>
<keyword evidence="1" id="KW-0812">Transmembrane</keyword>
<protein>
    <submittedName>
        <fullName evidence="2">Uncharacterized protein</fullName>
    </submittedName>
</protein>
<feature type="transmembrane region" description="Helical" evidence="1">
    <location>
        <begin position="23"/>
        <end position="49"/>
    </location>
</feature>
<dbReference type="PANTHER" id="PTHR37577:SF1">
    <property type="entry name" value="INTEGRAL MEMBRANE PROTEIN"/>
    <property type="match status" value="1"/>
</dbReference>
<keyword evidence="1" id="KW-1133">Transmembrane helix</keyword>
<name>A0AAE8SKT2_9HYPO</name>
<keyword evidence="1" id="KW-0472">Membrane</keyword>
<feature type="transmembrane region" description="Helical" evidence="1">
    <location>
        <begin position="130"/>
        <end position="155"/>
    </location>
</feature>
<dbReference type="PANTHER" id="PTHR37577">
    <property type="entry name" value="INTEGRAL MEMBRANE PROTEIN"/>
    <property type="match status" value="1"/>
</dbReference>
<accession>A0AAE8SKT2</accession>
<comment type="caution">
    <text evidence="2">The sequence shown here is derived from an EMBL/GenBank/DDBJ whole genome shotgun (WGS) entry which is preliminary data.</text>
</comment>
<feature type="transmembrane region" description="Helical" evidence="1">
    <location>
        <begin position="415"/>
        <end position="435"/>
    </location>
</feature>
<dbReference type="InterPro" id="IPR053018">
    <property type="entry name" value="Elsinochrome_Biosynth-Asso"/>
</dbReference>
<feature type="transmembrane region" description="Helical" evidence="1">
    <location>
        <begin position="447"/>
        <end position="465"/>
    </location>
</feature>
<evidence type="ECO:0000313" key="3">
    <source>
        <dbReference type="Proteomes" id="UP001187734"/>
    </source>
</evidence>
<evidence type="ECO:0000256" key="1">
    <source>
        <dbReference type="SAM" id="Phobius"/>
    </source>
</evidence>
<proteinExistence type="predicted"/>
<feature type="transmembrane region" description="Helical" evidence="1">
    <location>
        <begin position="550"/>
        <end position="571"/>
    </location>
</feature>
<keyword evidence="3" id="KW-1185">Reference proteome</keyword>